<dbReference type="Gene3D" id="3.20.20.70">
    <property type="entry name" value="Aldolase class I"/>
    <property type="match status" value="1"/>
</dbReference>
<dbReference type="EC" id="1.3.5.2" evidence="4 11"/>
<dbReference type="InterPro" id="IPR050074">
    <property type="entry name" value="DHO_dehydrogenase"/>
</dbReference>
<sequence>MRLLNTLPRALSRAALPKSTPQVTRRHASSSQSLPRRFLSTSLLLGGTVAFVSYYYDSRSLIHEHVVMPIVRLYDPETGHKLAIRILGGPWWLRPKDRGVDGPELKAEIFGLPVKNPVGMAAGFDKDGEAIDGLFDLGFGYVEIGSVTPEPQPGNPLPRFFRLEEDQACINRYGFNSLGHGQTLGRMRARLHTFAQENPSLFPSPAPHNPLPPSSLPRSLRPGHVLAVNLGKNKTSAADSNEDYVKGVRTLGPYADVVVINVSSPNTPGLRALQGREILAKLLGDVVEERNKIKSPEGLPKIAVKVACDLSDDELGDVAAAVRKSGVDGVIVSNTTIRRKDLGLVSDNQHQIGGLSGKPLFPLALNALRTLRPLLPPSTPIIGCGGISSGSDAVEMARAGASMIQVYTLFGYRGVGTPRLLKDEISTSLKGHTWKSQIGSDWQGKEMGWNERRLEKESEDLKKEAEGLGELLRQMNDKEEFDRLVKEAEAAIRRPTAPRDNALGAEQSTPVTQAVSTQVGNALEQAIVAAIEAPSGRRTEGDESRVIEPAAPGDEAGAGPSEPVEAVAEQEDEWTRHVRSGQRRLV</sequence>
<name>A0AAD9L8G0_PAPLA</name>
<comment type="caution">
    <text evidence="15">The sequence shown here is derived from an EMBL/GenBank/DDBJ whole genome shotgun (WGS) entry which is preliminary data.</text>
</comment>
<evidence type="ECO:0000256" key="10">
    <source>
        <dbReference type="ARBA" id="ARBA00048639"/>
    </source>
</evidence>
<feature type="region of interest" description="Disordered" evidence="13">
    <location>
        <begin position="533"/>
        <end position="586"/>
    </location>
</feature>
<keyword evidence="7 11" id="KW-0288">FMN</keyword>
<comment type="subcellular location">
    <subcellularLocation>
        <location evidence="1">Membrane</location>
    </subcellularLocation>
    <subcellularLocation>
        <location evidence="11">Mitochondrion inner membrane</location>
        <topology evidence="11">Single-pass membrane protein</topology>
    </subcellularLocation>
</comment>
<keyword evidence="9" id="KW-0472">Membrane</keyword>
<evidence type="ECO:0000256" key="3">
    <source>
        <dbReference type="ARBA" id="ARBA00005359"/>
    </source>
</evidence>
<keyword evidence="16" id="KW-1185">Reference proteome</keyword>
<protein>
    <recommendedName>
        <fullName evidence="5 11">Dihydroorotate dehydrogenase (quinone), mitochondrial</fullName>
        <shortName evidence="11">DHOdehase</shortName>
        <ecNumber evidence="4 11">1.3.5.2</ecNumber>
    </recommendedName>
</protein>
<keyword evidence="8 11" id="KW-0560">Oxidoreductase</keyword>
<dbReference type="PROSITE" id="PS00911">
    <property type="entry name" value="DHODEHASE_1"/>
    <property type="match status" value="1"/>
</dbReference>
<dbReference type="GO" id="GO:0006207">
    <property type="term" value="P:'de novo' pyrimidine nucleobase biosynthetic process"/>
    <property type="evidence" value="ECO:0007669"/>
    <property type="project" value="InterPro"/>
</dbReference>
<gene>
    <name evidence="15" type="ORF">DB88DRAFT_476801</name>
</gene>
<accession>A0AAD9L8G0</accession>
<evidence type="ECO:0000256" key="4">
    <source>
        <dbReference type="ARBA" id="ARBA00012791"/>
    </source>
</evidence>
<evidence type="ECO:0000259" key="14">
    <source>
        <dbReference type="Pfam" id="PF01180"/>
    </source>
</evidence>
<dbReference type="InterPro" id="IPR001295">
    <property type="entry name" value="Dihydroorotate_DH_CS"/>
</dbReference>
<evidence type="ECO:0000256" key="8">
    <source>
        <dbReference type="ARBA" id="ARBA00023002"/>
    </source>
</evidence>
<dbReference type="GO" id="GO:0005743">
    <property type="term" value="C:mitochondrial inner membrane"/>
    <property type="evidence" value="ECO:0007669"/>
    <property type="project" value="UniProtKB-SubCell"/>
</dbReference>
<comment type="pathway">
    <text evidence="2 11">Pyrimidine metabolism; UMP biosynthesis via de novo pathway; orotate from (S)-dihydroorotate (quinone route): step 1/1.</text>
</comment>
<dbReference type="Proteomes" id="UP001182556">
    <property type="component" value="Unassembled WGS sequence"/>
</dbReference>
<dbReference type="AlphaFoldDB" id="A0AAD9L8G0"/>
<dbReference type="PANTHER" id="PTHR48109:SF4">
    <property type="entry name" value="DIHYDROOROTATE DEHYDROGENASE (QUINONE), MITOCHONDRIAL"/>
    <property type="match status" value="1"/>
</dbReference>
<dbReference type="PANTHER" id="PTHR48109">
    <property type="entry name" value="DIHYDROOROTATE DEHYDROGENASE (QUINONE), MITOCHONDRIAL-RELATED"/>
    <property type="match status" value="1"/>
</dbReference>
<feature type="compositionally biased region" description="Low complexity" evidence="13">
    <location>
        <begin position="548"/>
        <end position="563"/>
    </location>
</feature>
<reference evidence="15" key="1">
    <citation type="submission" date="2023-02" db="EMBL/GenBank/DDBJ databases">
        <title>Identification and recombinant expression of a fungal hydrolase from Papiliotrema laurentii that hydrolyzes apple cutin and clears colloidal polyester polyurethane.</title>
        <authorList>
            <consortium name="DOE Joint Genome Institute"/>
            <person name="Roman V.A."/>
            <person name="Bojanowski C."/>
            <person name="Crable B.R."/>
            <person name="Wagner D.N."/>
            <person name="Hung C.S."/>
            <person name="Nadeau L.J."/>
            <person name="Schratz L."/>
            <person name="Haridas S."/>
            <person name="Pangilinan J."/>
            <person name="Lipzen A."/>
            <person name="Na H."/>
            <person name="Yan M."/>
            <person name="Ng V."/>
            <person name="Grigoriev I.V."/>
            <person name="Spatafora J.W."/>
            <person name="Barlow D."/>
            <person name="Biffinger J."/>
            <person name="Kelley-Loughnane N."/>
            <person name="Varaljay V.A."/>
            <person name="Crookes-Goodson W.J."/>
        </authorList>
    </citation>
    <scope>NUCLEOTIDE SEQUENCE</scope>
    <source>
        <strain evidence="15">5307AH</strain>
    </source>
</reference>
<dbReference type="GO" id="GO:0106430">
    <property type="term" value="F:dihydroorotate dehydrogenase (quinone) activity"/>
    <property type="evidence" value="ECO:0007669"/>
    <property type="project" value="UniProtKB-EC"/>
</dbReference>
<keyword evidence="6 11" id="KW-0285">Flavoprotein</keyword>
<evidence type="ECO:0000256" key="13">
    <source>
        <dbReference type="SAM" id="MobiDB-lite"/>
    </source>
</evidence>
<dbReference type="CDD" id="cd04738">
    <property type="entry name" value="DHOD_2_like"/>
    <property type="match status" value="1"/>
</dbReference>
<feature type="compositionally biased region" description="Basic residues" evidence="13">
    <location>
        <begin position="577"/>
        <end position="586"/>
    </location>
</feature>
<dbReference type="InterPro" id="IPR005720">
    <property type="entry name" value="Dihydroorotate_DH_cat"/>
</dbReference>
<evidence type="ECO:0000256" key="9">
    <source>
        <dbReference type="ARBA" id="ARBA00023136"/>
    </source>
</evidence>
<comment type="similarity">
    <text evidence="3 11">Belongs to the dihydroorotate dehydrogenase family. Type 2 subfamily.</text>
</comment>
<evidence type="ECO:0000256" key="11">
    <source>
        <dbReference type="RuleBase" id="RU361255"/>
    </source>
</evidence>
<feature type="domain" description="Dihydroorotate dehydrogenase catalytic" evidence="14">
    <location>
        <begin position="105"/>
        <end position="428"/>
    </location>
</feature>
<keyword evidence="11" id="KW-0496">Mitochondrion</keyword>
<comment type="catalytic activity">
    <reaction evidence="10 11">
        <text>(S)-dihydroorotate + a quinone = orotate + a quinol</text>
        <dbReference type="Rhea" id="RHEA:30187"/>
        <dbReference type="ChEBI" id="CHEBI:24646"/>
        <dbReference type="ChEBI" id="CHEBI:30839"/>
        <dbReference type="ChEBI" id="CHEBI:30864"/>
        <dbReference type="ChEBI" id="CHEBI:132124"/>
        <dbReference type="EC" id="1.3.5.2"/>
    </reaction>
</comment>
<evidence type="ECO:0000256" key="12">
    <source>
        <dbReference type="SAM" id="Coils"/>
    </source>
</evidence>
<comment type="cofactor">
    <cofactor evidence="11">
        <name>FMN</name>
        <dbReference type="ChEBI" id="CHEBI:58210"/>
    </cofactor>
    <text evidence="11">Binds 1 FMN per subunit.</text>
</comment>
<organism evidence="15 16">
    <name type="scientific">Papiliotrema laurentii</name>
    <name type="common">Cryptococcus laurentii</name>
    <dbReference type="NCBI Taxonomy" id="5418"/>
    <lineage>
        <taxon>Eukaryota</taxon>
        <taxon>Fungi</taxon>
        <taxon>Dikarya</taxon>
        <taxon>Basidiomycota</taxon>
        <taxon>Agaricomycotina</taxon>
        <taxon>Tremellomycetes</taxon>
        <taxon>Tremellales</taxon>
        <taxon>Rhynchogastremaceae</taxon>
        <taxon>Papiliotrema</taxon>
    </lineage>
</organism>
<evidence type="ECO:0000256" key="6">
    <source>
        <dbReference type="ARBA" id="ARBA00022630"/>
    </source>
</evidence>
<dbReference type="Pfam" id="PF01180">
    <property type="entry name" value="DHO_dh"/>
    <property type="match status" value="1"/>
</dbReference>
<dbReference type="PROSITE" id="PS00912">
    <property type="entry name" value="DHODEHASE_2"/>
    <property type="match status" value="1"/>
</dbReference>
<feature type="region of interest" description="Disordered" evidence="13">
    <location>
        <begin position="493"/>
        <end position="513"/>
    </location>
</feature>
<feature type="coiled-coil region" evidence="12">
    <location>
        <begin position="451"/>
        <end position="478"/>
    </location>
</feature>
<dbReference type="GO" id="GO:0009220">
    <property type="term" value="P:pyrimidine ribonucleotide biosynthetic process"/>
    <property type="evidence" value="ECO:0007669"/>
    <property type="project" value="TreeGrafter"/>
</dbReference>
<keyword evidence="12" id="KW-0175">Coiled coil</keyword>
<evidence type="ECO:0000256" key="2">
    <source>
        <dbReference type="ARBA" id="ARBA00005161"/>
    </source>
</evidence>
<evidence type="ECO:0000256" key="5">
    <source>
        <dbReference type="ARBA" id="ARBA00017599"/>
    </source>
</evidence>
<dbReference type="InterPro" id="IPR013785">
    <property type="entry name" value="Aldolase_TIM"/>
</dbReference>
<dbReference type="EMBL" id="JAODAN010000001">
    <property type="protein sequence ID" value="KAK1927110.1"/>
    <property type="molecule type" value="Genomic_DNA"/>
</dbReference>
<keyword evidence="11" id="KW-0999">Mitochondrion inner membrane</keyword>
<proteinExistence type="inferred from homology"/>
<dbReference type="NCBIfam" id="TIGR01036">
    <property type="entry name" value="pyrD_sub2"/>
    <property type="match status" value="1"/>
</dbReference>
<evidence type="ECO:0000313" key="16">
    <source>
        <dbReference type="Proteomes" id="UP001182556"/>
    </source>
</evidence>
<dbReference type="SUPFAM" id="SSF51395">
    <property type="entry name" value="FMN-linked oxidoreductases"/>
    <property type="match status" value="1"/>
</dbReference>
<evidence type="ECO:0000313" key="15">
    <source>
        <dbReference type="EMBL" id="KAK1927110.1"/>
    </source>
</evidence>
<evidence type="ECO:0000256" key="7">
    <source>
        <dbReference type="ARBA" id="ARBA00022643"/>
    </source>
</evidence>
<evidence type="ECO:0000256" key="1">
    <source>
        <dbReference type="ARBA" id="ARBA00004370"/>
    </source>
</evidence>
<dbReference type="InterPro" id="IPR005719">
    <property type="entry name" value="Dihydroorotate_DH_2"/>
</dbReference>
<feature type="compositionally biased region" description="Basic and acidic residues" evidence="13">
    <location>
        <begin position="535"/>
        <end position="546"/>
    </location>
</feature>